<proteinExistence type="predicted"/>
<dbReference type="Pfam" id="PF08240">
    <property type="entry name" value="ADH_N"/>
    <property type="match status" value="1"/>
</dbReference>
<evidence type="ECO:0000259" key="1">
    <source>
        <dbReference type="Pfam" id="PF08240"/>
    </source>
</evidence>
<dbReference type="Gene3D" id="3.90.180.10">
    <property type="entry name" value="Medium-chain alcohol dehydrogenases, catalytic domain"/>
    <property type="match status" value="1"/>
</dbReference>
<dbReference type="Proteomes" id="UP000091956">
    <property type="component" value="Unassembled WGS sequence"/>
</dbReference>
<feature type="domain" description="Alcohol dehydrogenase-like N-terminal" evidence="1">
    <location>
        <begin position="27"/>
        <end position="82"/>
    </location>
</feature>
<evidence type="ECO:0000313" key="2">
    <source>
        <dbReference type="EMBL" id="OBT97682.1"/>
    </source>
</evidence>
<accession>A0A1B8GPE2</accession>
<dbReference type="InterPro" id="IPR013154">
    <property type="entry name" value="ADH-like_N"/>
</dbReference>
<protein>
    <recommendedName>
        <fullName evidence="1">Alcohol dehydrogenase-like N-terminal domain-containing protein</fullName>
    </recommendedName>
</protein>
<reference evidence="3" key="2">
    <citation type="journal article" date="2018" name="Nat. Commun.">
        <title>Extreme sensitivity to ultraviolet light in the fungal pathogen causing white-nose syndrome of bats.</title>
        <authorList>
            <person name="Palmer J.M."/>
            <person name="Drees K.P."/>
            <person name="Foster J.T."/>
            <person name="Lindner D.L."/>
        </authorList>
    </citation>
    <scope>NUCLEOTIDE SEQUENCE [LARGE SCALE GENOMIC DNA]</scope>
    <source>
        <strain evidence="3">UAMH 10579</strain>
    </source>
</reference>
<reference evidence="2 3" key="1">
    <citation type="submission" date="2016-03" db="EMBL/GenBank/DDBJ databases">
        <title>Comparative genomics of Pseudogymnoascus destructans, the fungus causing white-nose syndrome of bats.</title>
        <authorList>
            <person name="Palmer J.M."/>
            <person name="Drees K.P."/>
            <person name="Foster J.T."/>
            <person name="Lindner D.L."/>
        </authorList>
    </citation>
    <scope>NUCLEOTIDE SEQUENCE [LARGE SCALE GENOMIC DNA]</scope>
    <source>
        <strain evidence="2 3">UAMH 10579</strain>
    </source>
</reference>
<gene>
    <name evidence="2" type="ORF">VE01_04973</name>
</gene>
<evidence type="ECO:0000313" key="3">
    <source>
        <dbReference type="Proteomes" id="UP000091956"/>
    </source>
</evidence>
<dbReference type="AlphaFoldDB" id="A0A1B8GPE2"/>
<name>A0A1B8GPE2_9PEZI</name>
<keyword evidence="3" id="KW-1185">Reference proteome</keyword>
<dbReference type="STRING" id="342668.A0A1B8GPE2"/>
<dbReference type="RefSeq" id="XP_018131415.1">
    <property type="nucleotide sequence ID" value="XM_018274439.1"/>
</dbReference>
<dbReference type="OrthoDB" id="10257049at2759"/>
<sequence length="91" mass="9593">MPHKGLWVNEDATQEVKDVPGYYKVVAGDLLLKTICVAVNPGDYGDTEKFGAINTIGGFDAVGEIVEVGDGVTGFKVGHKVLTFTRGIGPV</sequence>
<dbReference type="SUPFAM" id="SSF50129">
    <property type="entry name" value="GroES-like"/>
    <property type="match status" value="1"/>
</dbReference>
<organism evidence="2 3">
    <name type="scientific">Pseudogymnoascus verrucosus</name>
    <dbReference type="NCBI Taxonomy" id="342668"/>
    <lineage>
        <taxon>Eukaryota</taxon>
        <taxon>Fungi</taxon>
        <taxon>Dikarya</taxon>
        <taxon>Ascomycota</taxon>
        <taxon>Pezizomycotina</taxon>
        <taxon>Leotiomycetes</taxon>
        <taxon>Thelebolales</taxon>
        <taxon>Thelebolaceae</taxon>
        <taxon>Pseudogymnoascus</taxon>
    </lineage>
</organism>
<dbReference type="InterPro" id="IPR011032">
    <property type="entry name" value="GroES-like_sf"/>
</dbReference>
<dbReference type="GeneID" id="28838359"/>
<dbReference type="EMBL" id="KV460220">
    <property type="protein sequence ID" value="OBT97682.1"/>
    <property type="molecule type" value="Genomic_DNA"/>
</dbReference>